<dbReference type="GO" id="GO:0016705">
    <property type="term" value="F:oxidoreductase activity, acting on paired donors, with incorporation or reduction of molecular oxygen"/>
    <property type="evidence" value="ECO:0007669"/>
    <property type="project" value="UniProtKB-ARBA"/>
</dbReference>
<comment type="caution">
    <text evidence="9">The sequence shown here is derived from an EMBL/GenBank/DDBJ whole genome shotgun (WGS) entry which is preliminary data.</text>
</comment>
<dbReference type="RefSeq" id="WP_048779226.1">
    <property type="nucleotide sequence ID" value="NZ_CAURLQ010000002.1"/>
</dbReference>
<keyword evidence="1" id="KW-0349">Heme</keyword>
<keyword evidence="6" id="KW-0411">Iron-sulfur</keyword>
<dbReference type="GO" id="GO:0051537">
    <property type="term" value="F:2 iron, 2 sulfur cluster binding"/>
    <property type="evidence" value="ECO:0007669"/>
    <property type="project" value="UniProtKB-KW"/>
</dbReference>
<sequence>MTENAAVAPSWVRICPESELEENWGEVALVKGQQYAIFKTKHGYYACDHRDPNSQSLVIARGIVGEKDGHSTIASPLYKEVYDLATGECVSGADYTIGVYPLEVRDGNIYLQV</sequence>
<keyword evidence="4" id="KW-0560">Oxidoreductase</keyword>
<dbReference type="PANTHER" id="PTHR43809:SF1">
    <property type="entry name" value="NITRITE REDUCTASE (NADH) LARGE SUBUNIT"/>
    <property type="match status" value="1"/>
</dbReference>
<dbReference type="InterPro" id="IPR017941">
    <property type="entry name" value="Rieske_2Fe-2S"/>
</dbReference>
<dbReference type="Pfam" id="PF13806">
    <property type="entry name" value="Rieske_2"/>
    <property type="match status" value="1"/>
</dbReference>
<dbReference type="SUPFAM" id="SSF50022">
    <property type="entry name" value="ISP domain"/>
    <property type="match status" value="1"/>
</dbReference>
<keyword evidence="5" id="KW-0408">Iron</keyword>
<dbReference type="EMBL" id="PDEV01000001">
    <property type="protein sequence ID" value="PEN16895.1"/>
    <property type="molecule type" value="Genomic_DNA"/>
</dbReference>
<protein>
    <submittedName>
        <fullName evidence="9">Nitrite reductase (NAD(P)H) small subunit</fullName>
    </submittedName>
</protein>
<dbReference type="AlphaFoldDB" id="A0A2A8D7E6"/>
<dbReference type="PANTHER" id="PTHR43809">
    <property type="entry name" value="NITRITE REDUCTASE (NADH) LARGE SUBUNIT"/>
    <property type="match status" value="1"/>
</dbReference>
<evidence type="ECO:0000256" key="5">
    <source>
        <dbReference type="ARBA" id="ARBA00023004"/>
    </source>
</evidence>
<accession>A0A2A8D7E6</accession>
<name>A0A2A8D7E6_9MICC</name>
<evidence type="ECO:0000259" key="8">
    <source>
        <dbReference type="PROSITE" id="PS51296"/>
    </source>
</evidence>
<evidence type="ECO:0000256" key="3">
    <source>
        <dbReference type="ARBA" id="ARBA00022723"/>
    </source>
</evidence>
<keyword evidence="2" id="KW-0001">2Fe-2S</keyword>
<dbReference type="GO" id="GO:0008942">
    <property type="term" value="F:nitrite reductase [NAD(P)H] activity"/>
    <property type="evidence" value="ECO:0007669"/>
    <property type="project" value="InterPro"/>
</dbReference>
<evidence type="ECO:0000256" key="4">
    <source>
        <dbReference type="ARBA" id="ARBA00023002"/>
    </source>
</evidence>
<dbReference type="GO" id="GO:0004497">
    <property type="term" value="F:monooxygenase activity"/>
    <property type="evidence" value="ECO:0007669"/>
    <property type="project" value="UniProtKB-ARBA"/>
</dbReference>
<dbReference type="InterPro" id="IPR012748">
    <property type="entry name" value="Rieske-like_NirD"/>
</dbReference>
<reference evidence="9" key="1">
    <citation type="submission" date="2017-10" db="EMBL/GenBank/DDBJ databases">
        <title>Kefir isolates.</title>
        <authorList>
            <person name="Kim Y."/>
            <person name="Blasche S."/>
        </authorList>
    </citation>
    <scope>NUCLEOTIDE SEQUENCE [LARGE SCALE GENOMIC DNA]</scope>
    <source>
        <strain evidence="9">OG2-2</strain>
    </source>
</reference>
<keyword evidence="10" id="KW-1185">Reference proteome</keyword>
<gene>
    <name evidence="9" type="primary">nirD</name>
    <name evidence="9" type="ORF">CRM92_02330</name>
</gene>
<dbReference type="GO" id="GO:0046872">
    <property type="term" value="F:metal ion binding"/>
    <property type="evidence" value="ECO:0007669"/>
    <property type="project" value="UniProtKB-KW"/>
</dbReference>
<evidence type="ECO:0000256" key="1">
    <source>
        <dbReference type="ARBA" id="ARBA00022617"/>
    </source>
</evidence>
<evidence type="ECO:0000313" key="9">
    <source>
        <dbReference type="EMBL" id="PEN16895.1"/>
    </source>
</evidence>
<dbReference type="InterPro" id="IPR052034">
    <property type="entry name" value="NasD-like"/>
</dbReference>
<evidence type="ECO:0000256" key="6">
    <source>
        <dbReference type="ARBA" id="ARBA00023014"/>
    </source>
</evidence>
<evidence type="ECO:0000313" key="10">
    <source>
        <dbReference type="Proteomes" id="UP000219947"/>
    </source>
</evidence>
<proteinExistence type="predicted"/>
<dbReference type="Gene3D" id="2.102.10.10">
    <property type="entry name" value="Rieske [2Fe-2S] iron-sulphur domain"/>
    <property type="match status" value="1"/>
</dbReference>
<dbReference type="PROSITE" id="PS51300">
    <property type="entry name" value="NIRD"/>
    <property type="match status" value="1"/>
</dbReference>
<keyword evidence="7" id="KW-0534">Nitrate assimilation</keyword>
<evidence type="ECO:0000256" key="2">
    <source>
        <dbReference type="ARBA" id="ARBA00022714"/>
    </source>
</evidence>
<organism evidence="9 10">
    <name type="scientific">Rothia dentocariosa</name>
    <dbReference type="NCBI Taxonomy" id="2047"/>
    <lineage>
        <taxon>Bacteria</taxon>
        <taxon>Bacillati</taxon>
        <taxon>Actinomycetota</taxon>
        <taxon>Actinomycetes</taxon>
        <taxon>Micrococcales</taxon>
        <taxon>Micrococcaceae</taxon>
        <taxon>Rothia</taxon>
    </lineage>
</organism>
<dbReference type="PROSITE" id="PS51296">
    <property type="entry name" value="RIESKE"/>
    <property type="match status" value="1"/>
</dbReference>
<keyword evidence="3" id="KW-0479">Metal-binding</keyword>
<evidence type="ECO:0000256" key="7">
    <source>
        <dbReference type="ARBA" id="ARBA00023063"/>
    </source>
</evidence>
<dbReference type="NCBIfam" id="TIGR02378">
    <property type="entry name" value="nirD_assim_sml"/>
    <property type="match status" value="1"/>
</dbReference>
<feature type="domain" description="Rieske" evidence="8">
    <location>
        <begin position="12"/>
        <end position="111"/>
    </location>
</feature>
<dbReference type="Proteomes" id="UP000219947">
    <property type="component" value="Unassembled WGS sequence"/>
</dbReference>
<dbReference type="GO" id="GO:0042128">
    <property type="term" value="P:nitrate assimilation"/>
    <property type="evidence" value="ECO:0007669"/>
    <property type="project" value="UniProtKB-KW"/>
</dbReference>
<dbReference type="InterPro" id="IPR036922">
    <property type="entry name" value="Rieske_2Fe-2S_sf"/>
</dbReference>